<dbReference type="Pfam" id="PF02909">
    <property type="entry name" value="TetR_C_1"/>
    <property type="match status" value="1"/>
</dbReference>
<dbReference type="GO" id="GO:0045892">
    <property type="term" value="P:negative regulation of DNA-templated transcription"/>
    <property type="evidence" value="ECO:0007669"/>
    <property type="project" value="InterPro"/>
</dbReference>
<evidence type="ECO:0000256" key="5">
    <source>
        <dbReference type="SAM" id="MobiDB-lite"/>
    </source>
</evidence>
<evidence type="ECO:0000256" key="4">
    <source>
        <dbReference type="PROSITE-ProRule" id="PRU00335"/>
    </source>
</evidence>
<dbReference type="PANTHER" id="PTHR30055:SF151">
    <property type="entry name" value="TRANSCRIPTIONAL REGULATORY PROTEIN"/>
    <property type="match status" value="1"/>
</dbReference>
<evidence type="ECO:0000313" key="7">
    <source>
        <dbReference type="EMBL" id="GGD43161.1"/>
    </source>
</evidence>
<feature type="domain" description="HTH tetR-type" evidence="6">
    <location>
        <begin position="42"/>
        <end position="102"/>
    </location>
</feature>
<dbReference type="PROSITE" id="PS50977">
    <property type="entry name" value="HTH_TETR_2"/>
    <property type="match status" value="1"/>
</dbReference>
<evidence type="ECO:0000256" key="2">
    <source>
        <dbReference type="ARBA" id="ARBA00023125"/>
    </source>
</evidence>
<sequence>MDKNYSRRSQEVAEVTERTGTGDPLQSIALLWRTNPKTGRSNLTLDAIVEAAINVATEIGIDKLSMRKIAGSVGVGVMSLYQRVPGKGELIDLMVDHVNGGVYDSATRPDATNGWRSAIEEIAAQNWQLFSQHPWLLGIDTTRPPLGPGTTAKYDLELAPLVGIGLSDVEIDQILALVLDHVKAAARVLLGVAETAEKTGSDDHDWWTTAGPLLAALIDEKRFPNATRIGAASGAQYDSAVDGELQFQFGLRMILDGVEKLIASK</sequence>
<dbReference type="Proteomes" id="UP000633205">
    <property type="component" value="Unassembled WGS sequence"/>
</dbReference>
<evidence type="ECO:0000313" key="8">
    <source>
        <dbReference type="Proteomes" id="UP000633205"/>
    </source>
</evidence>
<reference evidence="7" key="2">
    <citation type="submission" date="2020-09" db="EMBL/GenBank/DDBJ databases">
        <authorList>
            <person name="Sun Q."/>
            <person name="Zhou Y."/>
        </authorList>
    </citation>
    <scope>NUCLEOTIDE SEQUENCE</scope>
    <source>
        <strain evidence="7">CGMCC 1.15152</strain>
    </source>
</reference>
<evidence type="ECO:0000256" key="1">
    <source>
        <dbReference type="ARBA" id="ARBA00023015"/>
    </source>
</evidence>
<feature type="region of interest" description="Disordered" evidence="5">
    <location>
        <begin position="1"/>
        <end position="20"/>
    </location>
</feature>
<dbReference type="PANTHER" id="PTHR30055">
    <property type="entry name" value="HTH-TYPE TRANSCRIPTIONAL REGULATOR RUTR"/>
    <property type="match status" value="1"/>
</dbReference>
<feature type="DNA-binding region" description="H-T-H motif" evidence="4">
    <location>
        <begin position="65"/>
        <end position="84"/>
    </location>
</feature>
<dbReference type="AlphaFoldDB" id="A0A916YH34"/>
<protein>
    <submittedName>
        <fullName evidence="7">TetR family transcriptional regulator</fullName>
    </submittedName>
</protein>
<dbReference type="RefSeq" id="WP_188712552.1">
    <property type="nucleotide sequence ID" value="NZ_BMHO01000001.1"/>
</dbReference>
<evidence type="ECO:0000259" key="6">
    <source>
        <dbReference type="PROSITE" id="PS50977"/>
    </source>
</evidence>
<dbReference type="SUPFAM" id="SSF48498">
    <property type="entry name" value="Tetracyclin repressor-like, C-terminal domain"/>
    <property type="match status" value="1"/>
</dbReference>
<keyword evidence="2 4" id="KW-0238">DNA-binding</keyword>
<keyword evidence="1" id="KW-0805">Transcription regulation</keyword>
<comment type="caution">
    <text evidence="7">The sequence shown here is derived from an EMBL/GenBank/DDBJ whole genome shotgun (WGS) entry which is preliminary data.</text>
</comment>
<reference evidence="7" key="1">
    <citation type="journal article" date="2014" name="Int. J. Syst. Evol. Microbiol.">
        <title>Complete genome sequence of Corynebacterium casei LMG S-19264T (=DSM 44701T), isolated from a smear-ripened cheese.</title>
        <authorList>
            <consortium name="US DOE Joint Genome Institute (JGI-PGF)"/>
            <person name="Walter F."/>
            <person name="Albersmeier A."/>
            <person name="Kalinowski J."/>
            <person name="Ruckert C."/>
        </authorList>
    </citation>
    <scope>NUCLEOTIDE SEQUENCE</scope>
    <source>
        <strain evidence="7">CGMCC 1.15152</strain>
    </source>
</reference>
<dbReference type="InterPro" id="IPR009057">
    <property type="entry name" value="Homeodomain-like_sf"/>
</dbReference>
<gene>
    <name evidence="7" type="ORF">GCM10010915_25370</name>
</gene>
<dbReference type="Gene3D" id="1.10.357.10">
    <property type="entry name" value="Tetracycline Repressor, domain 2"/>
    <property type="match status" value="1"/>
</dbReference>
<dbReference type="GO" id="GO:0003700">
    <property type="term" value="F:DNA-binding transcription factor activity"/>
    <property type="evidence" value="ECO:0007669"/>
    <property type="project" value="TreeGrafter"/>
</dbReference>
<dbReference type="EMBL" id="BMHO01000001">
    <property type="protein sequence ID" value="GGD43161.1"/>
    <property type="molecule type" value="Genomic_DNA"/>
</dbReference>
<dbReference type="InterPro" id="IPR001647">
    <property type="entry name" value="HTH_TetR"/>
</dbReference>
<organism evidence="7 8">
    <name type="scientific">Microbacterium faecale</name>
    <dbReference type="NCBI Taxonomy" id="1804630"/>
    <lineage>
        <taxon>Bacteria</taxon>
        <taxon>Bacillati</taxon>
        <taxon>Actinomycetota</taxon>
        <taxon>Actinomycetes</taxon>
        <taxon>Micrococcales</taxon>
        <taxon>Microbacteriaceae</taxon>
        <taxon>Microbacterium</taxon>
    </lineage>
</organism>
<proteinExistence type="predicted"/>
<accession>A0A916YH34</accession>
<dbReference type="InterPro" id="IPR036271">
    <property type="entry name" value="Tet_transcr_reg_TetR-rel_C_sf"/>
</dbReference>
<keyword evidence="8" id="KW-1185">Reference proteome</keyword>
<dbReference type="InterPro" id="IPR004111">
    <property type="entry name" value="Repressor_TetR_C"/>
</dbReference>
<dbReference type="InterPro" id="IPR050109">
    <property type="entry name" value="HTH-type_TetR-like_transc_reg"/>
</dbReference>
<name>A0A916YH34_9MICO</name>
<feature type="compositionally biased region" description="Basic and acidic residues" evidence="5">
    <location>
        <begin position="1"/>
        <end position="17"/>
    </location>
</feature>
<keyword evidence="3" id="KW-0804">Transcription</keyword>
<dbReference type="SUPFAM" id="SSF46689">
    <property type="entry name" value="Homeodomain-like"/>
    <property type="match status" value="1"/>
</dbReference>
<evidence type="ECO:0000256" key="3">
    <source>
        <dbReference type="ARBA" id="ARBA00023163"/>
    </source>
</evidence>
<dbReference type="Gene3D" id="1.10.10.60">
    <property type="entry name" value="Homeodomain-like"/>
    <property type="match status" value="1"/>
</dbReference>
<dbReference type="GO" id="GO:0000976">
    <property type="term" value="F:transcription cis-regulatory region binding"/>
    <property type="evidence" value="ECO:0007669"/>
    <property type="project" value="TreeGrafter"/>
</dbReference>
<dbReference type="Pfam" id="PF00440">
    <property type="entry name" value="TetR_N"/>
    <property type="match status" value="1"/>
</dbReference>